<dbReference type="Pfam" id="PF13521">
    <property type="entry name" value="AAA_28"/>
    <property type="match status" value="1"/>
</dbReference>
<gene>
    <name evidence="2" type="ORF">LCGC14_1061990</name>
</gene>
<comment type="caution">
    <text evidence="2">The sequence shown here is derived from an EMBL/GenBank/DDBJ whole genome shotgun (WGS) entry which is preliminary data.</text>
</comment>
<reference evidence="2" key="1">
    <citation type="journal article" date="2015" name="Nature">
        <title>Complex archaea that bridge the gap between prokaryotes and eukaryotes.</title>
        <authorList>
            <person name="Spang A."/>
            <person name="Saw J.H."/>
            <person name="Jorgensen S.L."/>
            <person name="Zaremba-Niedzwiedzka K."/>
            <person name="Martijn J."/>
            <person name="Lind A.E."/>
            <person name="van Eijk R."/>
            <person name="Schleper C."/>
            <person name="Guy L."/>
            <person name="Ettema T.J."/>
        </authorList>
    </citation>
    <scope>NUCLEOTIDE SEQUENCE</scope>
</reference>
<dbReference type="Gene3D" id="3.40.50.300">
    <property type="entry name" value="P-loop containing nucleotide triphosphate hydrolases"/>
    <property type="match status" value="1"/>
</dbReference>
<accession>A0A0F9QRR6</accession>
<feature type="domain" description="NadR/Ttd14 AAA" evidence="1">
    <location>
        <begin position="10"/>
        <end position="158"/>
    </location>
</feature>
<protein>
    <recommendedName>
        <fullName evidence="1">NadR/Ttd14 AAA domain-containing protein</fullName>
    </recommendedName>
</protein>
<proteinExistence type="predicted"/>
<evidence type="ECO:0000313" key="2">
    <source>
        <dbReference type="EMBL" id="KKN07913.1"/>
    </source>
</evidence>
<dbReference type="InterPro" id="IPR038727">
    <property type="entry name" value="NadR/Ttd14_AAA_dom"/>
</dbReference>
<dbReference type="AlphaFoldDB" id="A0A0F9QRR6"/>
<name>A0A0F9QRR6_9ZZZZ</name>
<dbReference type="InterPro" id="IPR027417">
    <property type="entry name" value="P-loop_NTPase"/>
</dbReference>
<dbReference type="SUPFAM" id="SSF52540">
    <property type="entry name" value="P-loop containing nucleoside triphosphate hydrolases"/>
    <property type="match status" value="1"/>
</dbReference>
<sequence length="190" mass="21524">MKFDTPVLSLVGGPGTGKSTTMAGTFFELKTRGITAEMAPEWFKGKIWEGTAEKLVGDSLYILAKTNREICRLMNTGVQVVVTDCPLLLSIVYGENESDTFKQMVVETFMQYNNTVVFLNRIKDYDPQGRFQTHEQARDIDVKVKDIMNFLGIPFLEVDACPEAPKILAEMMHCELRGDLRNRYPKDTQL</sequence>
<dbReference type="EMBL" id="LAZR01004515">
    <property type="protein sequence ID" value="KKN07913.1"/>
    <property type="molecule type" value="Genomic_DNA"/>
</dbReference>
<evidence type="ECO:0000259" key="1">
    <source>
        <dbReference type="Pfam" id="PF13521"/>
    </source>
</evidence>
<organism evidence="2">
    <name type="scientific">marine sediment metagenome</name>
    <dbReference type="NCBI Taxonomy" id="412755"/>
    <lineage>
        <taxon>unclassified sequences</taxon>
        <taxon>metagenomes</taxon>
        <taxon>ecological metagenomes</taxon>
    </lineage>
</organism>